<organism evidence="6 7">
    <name type="scientific">Megasphaera massiliensis</name>
    <dbReference type="NCBI Taxonomy" id="1232428"/>
    <lineage>
        <taxon>Bacteria</taxon>
        <taxon>Bacillati</taxon>
        <taxon>Bacillota</taxon>
        <taxon>Negativicutes</taxon>
        <taxon>Veillonellales</taxon>
        <taxon>Veillonellaceae</taxon>
        <taxon>Megasphaera</taxon>
    </lineage>
</organism>
<dbReference type="Gene3D" id="3.30.70.2740">
    <property type="match status" value="1"/>
</dbReference>
<comment type="caution">
    <text evidence="6">The sequence shown here is derived from an EMBL/GenBank/DDBJ whole genome shotgun (WGS) entry which is preliminary data.</text>
</comment>
<dbReference type="Pfam" id="PF01565">
    <property type="entry name" value="FAD_binding_4"/>
    <property type="match status" value="1"/>
</dbReference>
<gene>
    <name evidence="6" type="ORF">NE675_07375</name>
</gene>
<dbReference type="PROSITE" id="PS51387">
    <property type="entry name" value="FAD_PCMH"/>
    <property type="match status" value="1"/>
</dbReference>
<dbReference type="SUPFAM" id="SSF56176">
    <property type="entry name" value="FAD-binding/transporter-associated domain-like"/>
    <property type="match status" value="1"/>
</dbReference>
<dbReference type="InterPro" id="IPR006094">
    <property type="entry name" value="Oxid_FAD_bind_N"/>
</dbReference>
<dbReference type="EMBL" id="JANGEW010000012">
    <property type="protein sequence ID" value="MCQ5342840.1"/>
    <property type="molecule type" value="Genomic_DNA"/>
</dbReference>
<keyword evidence="4" id="KW-0560">Oxidoreductase</keyword>
<proteinExistence type="predicted"/>
<dbReference type="InterPro" id="IPR051914">
    <property type="entry name" value="FAD-linked_OxidoTrans_Type4"/>
</dbReference>
<dbReference type="Pfam" id="PF02913">
    <property type="entry name" value="FAD-oxidase_C"/>
    <property type="match status" value="1"/>
</dbReference>
<dbReference type="Gene3D" id="3.30.70.2190">
    <property type="match status" value="1"/>
</dbReference>
<keyword evidence="7" id="KW-1185">Reference proteome</keyword>
<accession>A0ABT1SSI1</accession>
<dbReference type="PANTHER" id="PTHR42934:SF2">
    <property type="entry name" value="GLYCOLATE OXIDASE SUBUNIT GLCD"/>
    <property type="match status" value="1"/>
</dbReference>
<dbReference type="Proteomes" id="UP001206692">
    <property type="component" value="Unassembled WGS sequence"/>
</dbReference>
<evidence type="ECO:0000256" key="1">
    <source>
        <dbReference type="ARBA" id="ARBA00001974"/>
    </source>
</evidence>
<dbReference type="InterPro" id="IPR016164">
    <property type="entry name" value="FAD-linked_Oxase-like_C"/>
</dbReference>
<dbReference type="PANTHER" id="PTHR42934">
    <property type="entry name" value="GLYCOLATE OXIDASE SUBUNIT GLCD"/>
    <property type="match status" value="1"/>
</dbReference>
<dbReference type="InterPro" id="IPR016171">
    <property type="entry name" value="Vanillyl_alc_oxidase_C-sub2"/>
</dbReference>
<feature type="domain" description="FAD-binding PCMH-type" evidence="5">
    <location>
        <begin position="42"/>
        <end position="222"/>
    </location>
</feature>
<name>A0ABT1SSI1_9FIRM</name>
<dbReference type="Gene3D" id="3.30.43.10">
    <property type="entry name" value="Uridine Diphospho-n-acetylenolpyruvylglucosamine Reductase, domain 2"/>
    <property type="match status" value="1"/>
</dbReference>
<dbReference type="InterPro" id="IPR016167">
    <property type="entry name" value="FAD-bd_PCMH_sub1"/>
</dbReference>
<evidence type="ECO:0000259" key="5">
    <source>
        <dbReference type="PROSITE" id="PS51387"/>
    </source>
</evidence>
<dbReference type="InterPro" id="IPR016169">
    <property type="entry name" value="FAD-bd_PCMH_sub2"/>
</dbReference>
<comment type="cofactor">
    <cofactor evidence="1">
        <name>FAD</name>
        <dbReference type="ChEBI" id="CHEBI:57692"/>
    </cofactor>
</comment>
<protein>
    <submittedName>
        <fullName evidence="6">FAD-binding oxidoreductase</fullName>
    </submittedName>
</protein>
<keyword evidence="3" id="KW-0274">FAD</keyword>
<dbReference type="InterPro" id="IPR004113">
    <property type="entry name" value="FAD-bd_oxidored_4_C"/>
</dbReference>
<sequence length="465" mass="49841">MEYNRITLAVITKLQAIVGEKYVWTDEEKRIPYGRDEGTFTVPLLPDVVVLPETAEELAAVVALANEAVIPVIPRGTGTGLEGGALVDGRGGILVSTERMNRILEINEEAMYMVVEAGVITETIQKEAGKRGLLYAGDPCSGDSCCIGGNGATNAGGNRAVKYGTTRDQIYALEVVTPTGKIAQLGKRLHKMTAGYPLEKIVVGSEGTLGIITQLTIKLVPLPKATAHVLAVFPSAEQALSLVTALPKAGITPTCLEFMDYDVIEVVGAWLDEKQNCPKGGAYMIIQLDSQSDDGLDDDCVAIDDICHTLGAVEVFMADAEKVWKARKAFTEASAADCPVAAMEDFVVPPDKLLPFMTELKSVGEATGVLFRGVSHAGDGNIHLDLLRKGFTDEADECRRIAAFEDKACEAAYRLGGAISGEHGIGQARKALFEKYTDPVELELMKALKRAWDPKGILNPGKIFD</sequence>
<evidence type="ECO:0000256" key="3">
    <source>
        <dbReference type="ARBA" id="ARBA00022827"/>
    </source>
</evidence>
<evidence type="ECO:0000313" key="6">
    <source>
        <dbReference type="EMBL" id="MCQ5342840.1"/>
    </source>
</evidence>
<evidence type="ECO:0000313" key="7">
    <source>
        <dbReference type="Proteomes" id="UP001206692"/>
    </source>
</evidence>
<dbReference type="Gene3D" id="1.10.45.10">
    <property type="entry name" value="Vanillyl-alcohol Oxidase, Chain A, domain 4"/>
    <property type="match status" value="1"/>
</dbReference>
<evidence type="ECO:0000256" key="4">
    <source>
        <dbReference type="ARBA" id="ARBA00023002"/>
    </source>
</evidence>
<dbReference type="InterPro" id="IPR016166">
    <property type="entry name" value="FAD-bd_PCMH"/>
</dbReference>
<dbReference type="RefSeq" id="WP_062412306.1">
    <property type="nucleotide sequence ID" value="NZ_JAJCIO010000026.1"/>
</dbReference>
<dbReference type="Gene3D" id="3.30.465.10">
    <property type="match status" value="1"/>
</dbReference>
<dbReference type="InterPro" id="IPR036318">
    <property type="entry name" value="FAD-bd_PCMH-like_sf"/>
</dbReference>
<evidence type="ECO:0000256" key="2">
    <source>
        <dbReference type="ARBA" id="ARBA00022630"/>
    </source>
</evidence>
<keyword evidence="2" id="KW-0285">Flavoprotein</keyword>
<reference evidence="6 7" key="1">
    <citation type="submission" date="2022-06" db="EMBL/GenBank/DDBJ databases">
        <title>Isolation of gut microbiota from human fecal samples.</title>
        <authorList>
            <person name="Pamer E.G."/>
            <person name="Barat B."/>
            <person name="Waligurski E."/>
            <person name="Medina S."/>
            <person name="Paddock L."/>
            <person name="Mostad J."/>
        </authorList>
    </citation>
    <scope>NUCLEOTIDE SEQUENCE [LARGE SCALE GENOMIC DNA]</scope>
    <source>
        <strain evidence="6 7">DFI.1.1</strain>
    </source>
</reference>
<dbReference type="SUPFAM" id="SSF55103">
    <property type="entry name" value="FAD-linked oxidases, C-terminal domain"/>
    <property type="match status" value="1"/>
</dbReference>